<dbReference type="InterPro" id="IPR032881">
    <property type="entry name" value="Oberon-like_PHD"/>
</dbReference>
<dbReference type="GO" id="GO:0005634">
    <property type="term" value="C:nucleus"/>
    <property type="evidence" value="ECO:0007669"/>
    <property type="project" value="UniProtKB-SubCell"/>
</dbReference>
<feature type="coiled-coil region" evidence="7">
    <location>
        <begin position="780"/>
        <end position="851"/>
    </location>
</feature>
<reference evidence="11" key="1">
    <citation type="submission" date="2018-10" db="EMBL/GenBank/DDBJ databases">
        <title>Population genomic analysis revealed the cold adaptation of white poplar.</title>
        <authorList>
            <person name="Liu Y.-J."/>
        </authorList>
    </citation>
    <scope>NUCLEOTIDE SEQUENCE [LARGE SCALE GENOMIC DNA]</scope>
    <source>
        <strain evidence="11">PAL-ZL1</strain>
    </source>
</reference>
<evidence type="ECO:0000256" key="4">
    <source>
        <dbReference type="ARBA" id="ARBA00022833"/>
    </source>
</evidence>
<evidence type="ECO:0000256" key="6">
    <source>
        <dbReference type="ARBA" id="ARBA00023242"/>
    </source>
</evidence>
<sequence length="956" mass="106039">MPFQSTIKAKVSTLPPSLPPTPPSPPILSPPVKSLTFENKTKAMFGEKDRRVSNGEAESERSLNQENPGEKMSGLSPKRIDFLRDSKMGFDGFGLKPQELTLSYLCENNHNNPKLGFSLKGKEVIFSDNSNQDEKWVERDFLNLSETKSNSSSKRQVPREEDEEVEENSSRDKKPKLESTLNLSLALPDVSLSLTASNALQNVDPLIERNRHEFLGAAAAAAAVSNNNTQTTCSNDFTAASLSYSYSHPFSHNPSCSMTRNSTENYEYSVGRDDQIWCGGEGTNGSVHSRFRPIGDGIVALNNNNHGGGGSVMQGNRATNKDSCNNSLYKTTSSDNLSFFPSELPARPRLDAYSGDSRRRDSENLRGLESGDAEGRGKKLSTPGRILRQIVSEIIPVMAQIIQEVAEETLESTKEYLKNLIAMPEKREELVGLQNWLERRSDLTKETLLKCQKDQLEILVAVKMGHGSFVSGKVRLPTNELVEIFLFLRCRNVNCKSILPVDDCDCKFCSGNKGFCSSCMCPVCMNFDCASNTCSWVGCDVCSHWCHAACGIQKNLIRPGPSLKGPSGTSEMQFHCIGCNHASEMFGFVKDVFVCCAKDWGLETLIKELDCVAKIFKGSVDFKGKELNTKAEDLLSKLERNMISSKDACIAIIQFFTYADSMSDFPASGVSAKELMPREASLRKDAVPMLSAPSLPPKYTIDNMGSSSGRRDSLPNDLHRNNIKAALLDDLKIGSEFKFGKLPKNDGFDSLESVVRIKEAEARMFQSKADEARRDAEGYRQMIRAKSDKLEEEYAEKLAKLSLQETRERRRKKLEELKALENTHCDYYNMKLRMQAEIDGLLERMEATKQQWVTRIAPSYDAGTLKYGCPGRDYDAQPDTPPSPTLAANRTGKSPVELTNTFSSKPVWAVLVGCSEEKHGRTTKDLRHGLDVPLADVSAPGNTNEKNPSIRLCVNQ</sequence>
<protein>
    <submittedName>
        <fullName evidence="11">Protein OBERON 3</fullName>
    </submittedName>
</protein>
<gene>
    <name evidence="11" type="ORF">D5086_0000321740</name>
</gene>
<feature type="region of interest" description="Disordered" evidence="8">
    <location>
        <begin position="147"/>
        <end position="177"/>
    </location>
</feature>
<dbReference type="GO" id="GO:0010468">
    <property type="term" value="P:regulation of gene expression"/>
    <property type="evidence" value="ECO:0007669"/>
    <property type="project" value="TreeGrafter"/>
</dbReference>
<dbReference type="GO" id="GO:0008270">
    <property type="term" value="F:zinc ion binding"/>
    <property type="evidence" value="ECO:0007669"/>
    <property type="project" value="UniProtKB-KW"/>
</dbReference>
<dbReference type="STRING" id="43335.A0A4U5M4P5"/>
<evidence type="ECO:0000256" key="3">
    <source>
        <dbReference type="ARBA" id="ARBA00022771"/>
    </source>
</evidence>
<feature type="domain" description="Oberon coiled-coil region" evidence="10">
    <location>
        <begin position="718"/>
        <end position="842"/>
    </location>
</feature>
<evidence type="ECO:0000259" key="10">
    <source>
        <dbReference type="Pfam" id="PF16312"/>
    </source>
</evidence>
<evidence type="ECO:0000256" key="8">
    <source>
        <dbReference type="SAM" id="MobiDB-lite"/>
    </source>
</evidence>
<dbReference type="GO" id="GO:0010078">
    <property type="term" value="P:maintenance of root meristem identity"/>
    <property type="evidence" value="ECO:0007669"/>
    <property type="project" value="TreeGrafter"/>
</dbReference>
<dbReference type="InterPro" id="IPR047578">
    <property type="entry name" value="OBE1-like_PHD"/>
</dbReference>
<feature type="compositionally biased region" description="Basic and acidic residues" evidence="8">
    <location>
        <begin position="348"/>
        <end position="366"/>
    </location>
</feature>
<evidence type="ECO:0000313" key="11">
    <source>
        <dbReference type="EMBL" id="TKR63789.1"/>
    </source>
</evidence>
<feature type="compositionally biased region" description="Basic and acidic residues" evidence="8">
    <location>
        <begin position="168"/>
        <end position="177"/>
    </location>
</feature>
<evidence type="ECO:0000256" key="2">
    <source>
        <dbReference type="ARBA" id="ARBA00022723"/>
    </source>
</evidence>
<dbReference type="GO" id="GO:0010492">
    <property type="term" value="P:maintenance of shoot apical meristem identity"/>
    <property type="evidence" value="ECO:0007669"/>
    <property type="project" value="TreeGrafter"/>
</dbReference>
<comment type="caution">
    <text evidence="11">The sequence shown here is derived from an EMBL/GenBank/DDBJ whole genome shotgun (WGS) entry which is preliminary data.</text>
</comment>
<keyword evidence="3" id="KW-0863">Zinc-finger</keyword>
<comment type="subcellular location">
    <subcellularLocation>
        <location evidence="1">Nucleus</location>
    </subcellularLocation>
</comment>
<proteinExistence type="predicted"/>
<evidence type="ECO:0000256" key="5">
    <source>
        <dbReference type="ARBA" id="ARBA00023054"/>
    </source>
</evidence>
<feature type="domain" description="Oberon-like PHD finger" evidence="9">
    <location>
        <begin position="490"/>
        <end position="613"/>
    </location>
</feature>
<evidence type="ECO:0000256" key="1">
    <source>
        <dbReference type="ARBA" id="ARBA00004123"/>
    </source>
</evidence>
<evidence type="ECO:0000259" key="9">
    <source>
        <dbReference type="Pfam" id="PF07227"/>
    </source>
</evidence>
<accession>A0A4U5M4P5</accession>
<dbReference type="GO" id="GO:0010071">
    <property type="term" value="P:root meristem specification"/>
    <property type="evidence" value="ECO:0007669"/>
    <property type="project" value="TreeGrafter"/>
</dbReference>
<evidence type="ECO:0000256" key="7">
    <source>
        <dbReference type="SAM" id="Coils"/>
    </source>
</evidence>
<dbReference type="InterPro" id="IPR032535">
    <property type="entry name" value="Oberon_CC"/>
</dbReference>
<dbReference type="PANTHER" id="PTHR21736:SF38">
    <property type="entry name" value="PROTEIN OBERON 3"/>
    <property type="match status" value="1"/>
</dbReference>
<dbReference type="PRINTS" id="PR01544">
    <property type="entry name" value="ARATH130DUF"/>
</dbReference>
<dbReference type="PANTHER" id="PTHR21736">
    <property type="entry name" value="VERNALIZATION-INSENSITIVE PROTEIN 3"/>
    <property type="match status" value="1"/>
</dbReference>
<keyword evidence="6" id="KW-0539">Nucleus</keyword>
<keyword evidence="2" id="KW-0479">Metal-binding</keyword>
<feature type="compositionally biased region" description="Pro residues" evidence="8">
    <location>
        <begin position="16"/>
        <end position="29"/>
    </location>
</feature>
<organism evidence="11">
    <name type="scientific">Populus alba</name>
    <name type="common">White poplar</name>
    <dbReference type="NCBI Taxonomy" id="43335"/>
    <lineage>
        <taxon>Eukaryota</taxon>
        <taxon>Viridiplantae</taxon>
        <taxon>Streptophyta</taxon>
        <taxon>Embryophyta</taxon>
        <taxon>Tracheophyta</taxon>
        <taxon>Spermatophyta</taxon>
        <taxon>Magnoliopsida</taxon>
        <taxon>eudicotyledons</taxon>
        <taxon>Gunneridae</taxon>
        <taxon>Pentapetalae</taxon>
        <taxon>rosids</taxon>
        <taxon>fabids</taxon>
        <taxon>Malpighiales</taxon>
        <taxon>Salicaceae</taxon>
        <taxon>Saliceae</taxon>
        <taxon>Populus</taxon>
    </lineage>
</organism>
<dbReference type="EMBL" id="RCHU01001263">
    <property type="protein sequence ID" value="TKR63789.1"/>
    <property type="molecule type" value="Genomic_DNA"/>
</dbReference>
<dbReference type="CDD" id="cd15612">
    <property type="entry name" value="PHD_OBE1_like"/>
    <property type="match status" value="1"/>
</dbReference>
<dbReference type="InterPro" id="IPR004082">
    <property type="entry name" value="OBERON"/>
</dbReference>
<feature type="compositionally biased region" description="Basic and acidic residues" evidence="8">
    <location>
        <begin position="39"/>
        <end position="63"/>
    </location>
</feature>
<dbReference type="Pfam" id="PF07227">
    <property type="entry name" value="PHD_Oberon"/>
    <property type="match status" value="1"/>
</dbReference>
<name>A0A4U5M4P5_POPAL</name>
<dbReference type="AlphaFoldDB" id="A0A4U5M4P5"/>
<feature type="region of interest" description="Disordered" evidence="8">
    <location>
        <begin position="348"/>
        <end position="380"/>
    </location>
</feature>
<dbReference type="Pfam" id="PF16312">
    <property type="entry name" value="Oberon_cc"/>
    <property type="match status" value="1"/>
</dbReference>
<feature type="region of interest" description="Disordered" evidence="8">
    <location>
        <begin position="1"/>
        <end position="77"/>
    </location>
</feature>
<keyword evidence="5 7" id="KW-0175">Coiled coil</keyword>
<keyword evidence="4" id="KW-0862">Zinc</keyword>